<dbReference type="InterPro" id="IPR002454">
    <property type="entry name" value="Gamma_tubulin"/>
</dbReference>
<keyword evidence="5 8" id="KW-0547">Nucleotide-binding</keyword>
<evidence type="ECO:0000256" key="2">
    <source>
        <dbReference type="ARBA" id="ARBA00009636"/>
    </source>
</evidence>
<evidence type="ECO:0000256" key="9">
    <source>
        <dbReference type="SAM" id="MobiDB-lite"/>
    </source>
</evidence>
<feature type="non-terminal residue" evidence="12">
    <location>
        <position position="1"/>
    </location>
</feature>
<dbReference type="PRINTS" id="PR01161">
    <property type="entry name" value="TUBULIN"/>
</dbReference>
<keyword evidence="6 8" id="KW-0342">GTP-binding</keyword>
<comment type="similarity">
    <text evidence="2 8">Belongs to the tubulin family.</text>
</comment>
<dbReference type="SMART" id="SM00865">
    <property type="entry name" value="Tubulin_C"/>
    <property type="match status" value="1"/>
</dbReference>
<dbReference type="InterPro" id="IPR037103">
    <property type="entry name" value="Tubulin/FtsZ-like_C"/>
</dbReference>
<dbReference type="InterPro" id="IPR018316">
    <property type="entry name" value="Tubulin/FtsZ_2-layer-sand-dom"/>
</dbReference>
<keyword evidence="7" id="KW-0206">Cytoskeleton</keyword>
<dbReference type="EMBL" id="KQ241646">
    <property type="protein sequence ID" value="KNC86576.1"/>
    <property type="molecule type" value="Genomic_DNA"/>
</dbReference>
<feature type="domain" description="Tubulin/FtsZ GTPase" evidence="10">
    <location>
        <begin position="31"/>
        <end position="226"/>
    </location>
</feature>
<sequence length="467" mass="52134">GSAFWNKLCSEHGIEEDGVLRTDAVHGEDRKDVFFYQADDDHYIPRAVLLDLEPRVIQHVLSGSHGKLYNRENVFKATDGGGAGNVWATGYERSQKQQEDIYDIINREAENSDSLEGFQMTHSIAGGTGSGMGSHVLERLNDWFPKKVLQTYSVFPGADTVVQEYNSVLTLKRLTMNADSVVVLDNTALNSIAVDKLHIEKPTMEDINHLVSTVMSTSTATLRYPGYMNNDLVGMIASLIPTPRLHYLMTGYTPLTALGKTSTSVRKTSVLDVMRRLLQPQNSMVSVPTQNQGCYISILNTIQGDVDPTEVHQSLQRIRERKLVKFIPWGPASIQARLAYKYTNTCMGPLNVSYGPLSFAQLFNRICTKFDKMRARGAYLQEFKKSDIFKNGFEEFDDSRQVVDELIQEYTAAERPDYIEWGGPQKMQTGTRENLIGSQTGAGGLHNHRDRPGVPATGPKAPNNMQS</sequence>
<evidence type="ECO:0000256" key="1">
    <source>
        <dbReference type="ARBA" id="ARBA00004267"/>
    </source>
</evidence>
<dbReference type="Gene3D" id="3.30.1330.20">
    <property type="entry name" value="Tubulin/FtsZ, C-terminal domain"/>
    <property type="match status" value="1"/>
</dbReference>
<evidence type="ECO:0000259" key="10">
    <source>
        <dbReference type="SMART" id="SM00864"/>
    </source>
</evidence>
<comment type="subcellular location">
    <subcellularLocation>
        <location evidence="1">Cytoplasm</location>
        <location evidence="1">Cytoskeleton</location>
        <location evidence="1">Microtubule organizing center</location>
    </subcellularLocation>
</comment>
<dbReference type="FunFam" id="1.10.287.600:FF:000004">
    <property type="entry name" value="Tubulin gamma chain"/>
    <property type="match status" value="1"/>
</dbReference>
<protein>
    <recommendedName>
        <fullName evidence="8">Tubulin gamma chain</fullName>
    </recommendedName>
</protein>
<dbReference type="GO" id="GO:0031122">
    <property type="term" value="P:cytoplasmic microtubule organization"/>
    <property type="evidence" value="ECO:0007669"/>
    <property type="project" value="InterPro"/>
</dbReference>
<dbReference type="Proteomes" id="UP000054560">
    <property type="component" value="Unassembled WGS sequence"/>
</dbReference>
<keyword evidence="4 8" id="KW-0493">Microtubule</keyword>
<keyword evidence="3" id="KW-0963">Cytoplasm</keyword>
<evidence type="ECO:0000256" key="8">
    <source>
        <dbReference type="RuleBase" id="RU000352"/>
    </source>
</evidence>
<dbReference type="InterPro" id="IPR017975">
    <property type="entry name" value="Tubulin_CS"/>
</dbReference>
<dbReference type="InterPro" id="IPR036525">
    <property type="entry name" value="Tubulin/FtsZ_GTPase_sf"/>
</dbReference>
<feature type="region of interest" description="Disordered" evidence="9">
    <location>
        <begin position="435"/>
        <end position="467"/>
    </location>
</feature>
<name>A0A0L0GCH1_9EUKA</name>
<dbReference type="InterPro" id="IPR008280">
    <property type="entry name" value="Tub_FtsZ_C"/>
</dbReference>
<gene>
    <name evidence="12" type="ORF">SARC_01299</name>
</gene>
<comment type="function">
    <text evidence="8">Tubulin is the major constituent of microtubules, protein filaments consisting of alpha- and beta-tubulin heterodimers. Gamma-tubulin is a key component of the gamma-tubulin ring complex (gTuRC) which mediates microtubule nucleation. The gTuRC regulates the minus-end nucleation of alpha-beta tubulin heterodimers that grow into microtubule protafilaments, a critical step in centrosome duplication and spindle formation.</text>
</comment>
<evidence type="ECO:0000259" key="11">
    <source>
        <dbReference type="SMART" id="SM00865"/>
    </source>
</evidence>
<evidence type="ECO:0000256" key="3">
    <source>
        <dbReference type="ARBA" id="ARBA00022490"/>
    </source>
</evidence>
<dbReference type="GO" id="GO:0007020">
    <property type="term" value="P:microtubule nucleation"/>
    <property type="evidence" value="ECO:0007669"/>
    <property type="project" value="InterPro"/>
</dbReference>
<dbReference type="InterPro" id="IPR003008">
    <property type="entry name" value="Tubulin_FtsZ_GTPase"/>
</dbReference>
<dbReference type="Pfam" id="PF03953">
    <property type="entry name" value="Tubulin_C"/>
    <property type="match status" value="1"/>
</dbReference>
<dbReference type="Gene3D" id="1.10.287.600">
    <property type="entry name" value="Helix hairpin bin"/>
    <property type="match status" value="1"/>
</dbReference>
<dbReference type="PANTHER" id="PTHR11588">
    <property type="entry name" value="TUBULIN"/>
    <property type="match status" value="1"/>
</dbReference>
<dbReference type="GO" id="GO:0000930">
    <property type="term" value="C:gamma-tubulin complex"/>
    <property type="evidence" value="ECO:0007669"/>
    <property type="project" value="InterPro"/>
</dbReference>
<dbReference type="OrthoDB" id="10249382at2759"/>
<dbReference type="STRING" id="667725.A0A0L0GCH1"/>
<keyword evidence="13" id="KW-1185">Reference proteome</keyword>
<dbReference type="AlphaFoldDB" id="A0A0L0GCH1"/>
<evidence type="ECO:0000256" key="7">
    <source>
        <dbReference type="ARBA" id="ARBA00023212"/>
    </source>
</evidence>
<evidence type="ECO:0000313" key="12">
    <source>
        <dbReference type="EMBL" id="KNC86576.1"/>
    </source>
</evidence>
<dbReference type="InterPro" id="IPR000217">
    <property type="entry name" value="Tubulin"/>
</dbReference>
<dbReference type="GO" id="GO:0005525">
    <property type="term" value="F:GTP binding"/>
    <property type="evidence" value="ECO:0007669"/>
    <property type="project" value="UniProtKB-UniRule"/>
</dbReference>
<dbReference type="SUPFAM" id="SSF55307">
    <property type="entry name" value="Tubulin C-terminal domain-like"/>
    <property type="match status" value="1"/>
</dbReference>
<dbReference type="GeneID" id="25901803"/>
<dbReference type="PRINTS" id="PR01164">
    <property type="entry name" value="GAMMATUBULIN"/>
</dbReference>
<accession>A0A0L0GCH1</accession>
<dbReference type="Gene3D" id="3.40.50.1440">
    <property type="entry name" value="Tubulin/FtsZ, GTPase domain"/>
    <property type="match status" value="1"/>
</dbReference>
<dbReference type="RefSeq" id="XP_014160478.1">
    <property type="nucleotide sequence ID" value="XM_014305003.1"/>
</dbReference>
<dbReference type="SUPFAM" id="SSF52490">
    <property type="entry name" value="Tubulin nucleotide-binding domain-like"/>
    <property type="match status" value="1"/>
</dbReference>
<dbReference type="PROSITE" id="PS00227">
    <property type="entry name" value="TUBULIN"/>
    <property type="match status" value="1"/>
</dbReference>
<dbReference type="InterPro" id="IPR023123">
    <property type="entry name" value="Tubulin_C"/>
</dbReference>
<dbReference type="eggNOG" id="KOG1374">
    <property type="taxonomic scope" value="Eukaryota"/>
</dbReference>
<dbReference type="CDD" id="cd02188">
    <property type="entry name" value="gamma_tubulin"/>
    <property type="match status" value="1"/>
</dbReference>
<evidence type="ECO:0000256" key="6">
    <source>
        <dbReference type="ARBA" id="ARBA00023134"/>
    </source>
</evidence>
<evidence type="ECO:0000313" key="13">
    <source>
        <dbReference type="Proteomes" id="UP000054560"/>
    </source>
</evidence>
<dbReference type="SMART" id="SM00864">
    <property type="entry name" value="Tubulin"/>
    <property type="match status" value="1"/>
</dbReference>
<proteinExistence type="inferred from homology"/>
<dbReference type="GO" id="GO:0005874">
    <property type="term" value="C:microtubule"/>
    <property type="evidence" value="ECO:0007669"/>
    <property type="project" value="UniProtKB-KW"/>
</dbReference>
<organism evidence="12 13">
    <name type="scientific">Sphaeroforma arctica JP610</name>
    <dbReference type="NCBI Taxonomy" id="667725"/>
    <lineage>
        <taxon>Eukaryota</taxon>
        <taxon>Ichthyosporea</taxon>
        <taxon>Ichthyophonida</taxon>
        <taxon>Sphaeroforma</taxon>
    </lineage>
</organism>
<dbReference type="Pfam" id="PF00091">
    <property type="entry name" value="Tubulin"/>
    <property type="match status" value="1"/>
</dbReference>
<feature type="domain" description="Tubulin/FtsZ 2-layer sandwich" evidence="11">
    <location>
        <begin position="228"/>
        <end position="356"/>
    </location>
</feature>
<reference evidence="12 13" key="1">
    <citation type="submission" date="2011-02" db="EMBL/GenBank/DDBJ databases">
        <title>The Genome Sequence of Sphaeroforma arctica JP610.</title>
        <authorList>
            <consortium name="The Broad Institute Genome Sequencing Platform"/>
            <person name="Russ C."/>
            <person name="Cuomo C."/>
            <person name="Young S.K."/>
            <person name="Zeng Q."/>
            <person name="Gargeya S."/>
            <person name="Alvarado L."/>
            <person name="Berlin A."/>
            <person name="Chapman S.B."/>
            <person name="Chen Z."/>
            <person name="Freedman E."/>
            <person name="Gellesch M."/>
            <person name="Goldberg J."/>
            <person name="Griggs A."/>
            <person name="Gujja S."/>
            <person name="Heilman E."/>
            <person name="Heiman D."/>
            <person name="Howarth C."/>
            <person name="Mehta T."/>
            <person name="Neiman D."/>
            <person name="Pearson M."/>
            <person name="Roberts A."/>
            <person name="Saif S."/>
            <person name="Shea T."/>
            <person name="Shenoy N."/>
            <person name="Sisk P."/>
            <person name="Stolte C."/>
            <person name="Sykes S."/>
            <person name="White J."/>
            <person name="Yandava C."/>
            <person name="Burger G."/>
            <person name="Gray M.W."/>
            <person name="Holland P.W.H."/>
            <person name="King N."/>
            <person name="Lang F.B.F."/>
            <person name="Roger A.J."/>
            <person name="Ruiz-Trillo I."/>
            <person name="Haas B."/>
            <person name="Nusbaum C."/>
            <person name="Birren B."/>
        </authorList>
    </citation>
    <scope>NUCLEOTIDE SEQUENCE [LARGE SCALE GENOMIC DNA]</scope>
    <source>
        <strain evidence="12 13">JP610</strain>
    </source>
</reference>
<evidence type="ECO:0000256" key="5">
    <source>
        <dbReference type="ARBA" id="ARBA00022741"/>
    </source>
</evidence>
<evidence type="ECO:0000256" key="4">
    <source>
        <dbReference type="ARBA" id="ARBA00022701"/>
    </source>
</evidence>